<reference evidence="1" key="2">
    <citation type="submission" date="2022-01" db="EMBL/GenBank/DDBJ databases">
        <authorList>
            <person name="Yamashiro T."/>
            <person name="Shiraishi A."/>
            <person name="Satake H."/>
            <person name="Nakayama K."/>
        </authorList>
    </citation>
    <scope>NUCLEOTIDE SEQUENCE</scope>
</reference>
<evidence type="ECO:0000313" key="2">
    <source>
        <dbReference type="Proteomes" id="UP001151760"/>
    </source>
</evidence>
<sequence length="89" mass="10012">MQEPIITGWEMIPHPSFYHDTTKMNQSTGFEKSEHQIANQELQTPIGGSEMVVQQPSCSQITRLSLQKQEAVTEGSDWQCIAPIKVDPI</sequence>
<dbReference type="Proteomes" id="UP001151760">
    <property type="component" value="Unassembled WGS sequence"/>
</dbReference>
<dbReference type="EMBL" id="BQNB010014904">
    <property type="protein sequence ID" value="GJT33732.1"/>
    <property type="molecule type" value="Genomic_DNA"/>
</dbReference>
<organism evidence="1 2">
    <name type="scientific">Tanacetum coccineum</name>
    <dbReference type="NCBI Taxonomy" id="301880"/>
    <lineage>
        <taxon>Eukaryota</taxon>
        <taxon>Viridiplantae</taxon>
        <taxon>Streptophyta</taxon>
        <taxon>Embryophyta</taxon>
        <taxon>Tracheophyta</taxon>
        <taxon>Spermatophyta</taxon>
        <taxon>Magnoliopsida</taxon>
        <taxon>eudicotyledons</taxon>
        <taxon>Gunneridae</taxon>
        <taxon>Pentapetalae</taxon>
        <taxon>asterids</taxon>
        <taxon>campanulids</taxon>
        <taxon>Asterales</taxon>
        <taxon>Asteraceae</taxon>
        <taxon>Asteroideae</taxon>
        <taxon>Anthemideae</taxon>
        <taxon>Anthemidinae</taxon>
        <taxon>Tanacetum</taxon>
    </lineage>
</organism>
<proteinExistence type="predicted"/>
<reference evidence="1" key="1">
    <citation type="journal article" date="2022" name="Int. J. Mol. Sci.">
        <title>Draft Genome of Tanacetum Coccineum: Genomic Comparison of Closely Related Tanacetum-Family Plants.</title>
        <authorList>
            <person name="Yamashiro T."/>
            <person name="Shiraishi A."/>
            <person name="Nakayama K."/>
            <person name="Satake H."/>
        </authorList>
    </citation>
    <scope>NUCLEOTIDE SEQUENCE</scope>
</reference>
<keyword evidence="2" id="KW-1185">Reference proteome</keyword>
<evidence type="ECO:0000313" key="1">
    <source>
        <dbReference type="EMBL" id="GJT33732.1"/>
    </source>
</evidence>
<name>A0ABQ5D436_9ASTR</name>
<protein>
    <submittedName>
        <fullName evidence="1">Uncharacterized protein</fullName>
    </submittedName>
</protein>
<gene>
    <name evidence="1" type="ORF">Tco_0924151</name>
</gene>
<comment type="caution">
    <text evidence="1">The sequence shown here is derived from an EMBL/GenBank/DDBJ whole genome shotgun (WGS) entry which is preliminary data.</text>
</comment>
<accession>A0ABQ5D436</accession>